<dbReference type="Proteomes" id="UP001233172">
    <property type="component" value="Unassembled WGS sequence"/>
</dbReference>
<keyword evidence="2" id="KW-1185">Reference proteome</keyword>
<reference evidence="1" key="2">
    <citation type="submission" date="2023-04" db="EMBL/GenBank/DDBJ databases">
        <authorList>
            <person name="Bu L."/>
            <person name="Lu L."/>
            <person name="Laidemitt M.R."/>
            <person name="Zhang S.M."/>
            <person name="Mutuku M."/>
            <person name="Mkoji G."/>
            <person name="Steinauer M."/>
            <person name="Loker E.S."/>
        </authorList>
    </citation>
    <scope>NUCLEOTIDE SEQUENCE</scope>
    <source>
        <strain evidence="1">KasaAsao</strain>
        <tissue evidence="1">Whole Snail</tissue>
    </source>
</reference>
<gene>
    <name evidence="1" type="ORF">Bpfe_011009</name>
</gene>
<dbReference type="EMBL" id="JASAOG010000041">
    <property type="protein sequence ID" value="KAK0059548.1"/>
    <property type="molecule type" value="Genomic_DNA"/>
</dbReference>
<accession>A0AAD8BRV1</accession>
<proteinExistence type="predicted"/>
<name>A0AAD8BRV1_BIOPF</name>
<sequence>MQSLQTQKLSTGKGWKSQEPFPFHIIVQHPSSLCQGIQHLGSSAITYRLISTQVLLTYVLNTNLKTKFQKVGDASAAKVPCEMSKDSFLIIIRRDMLSIKKLDHPPSYQSE</sequence>
<dbReference type="AlphaFoldDB" id="A0AAD8BRV1"/>
<reference evidence="1" key="1">
    <citation type="journal article" date="2023" name="PLoS Negl. Trop. Dis.">
        <title>A genome sequence for Biomphalaria pfeifferi, the major vector snail for the human-infecting parasite Schistosoma mansoni.</title>
        <authorList>
            <person name="Bu L."/>
            <person name="Lu L."/>
            <person name="Laidemitt M.R."/>
            <person name="Zhang S.M."/>
            <person name="Mutuku M."/>
            <person name="Mkoji G."/>
            <person name="Steinauer M."/>
            <person name="Loker E.S."/>
        </authorList>
    </citation>
    <scope>NUCLEOTIDE SEQUENCE</scope>
    <source>
        <strain evidence="1">KasaAsao</strain>
    </source>
</reference>
<organism evidence="1 2">
    <name type="scientific">Biomphalaria pfeifferi</name>
    <name type="common">Bloodfluke planorb</name>
    <name type="synonym">Freshwater snail</name>
    <dbReference type="NCBI Taxonomy" id="112525"/>
    <lineage>
        <taxon>Eukaryota</taxon>
        <taxon>Metazoa</taxon>
        <taxon>Spiralia</taxon>
        <taxon>Lophotrochozoa</taxon>
        <taxon>Mollusca</taxon>
        <taxon>Gastropoda</taxon>
        <taxon>Heterobranchia</taxon>
        <taxon>Euthyneura</taxon>
        <taxon>Panpulmonata</taxon>
        <taxon>Hygrophila</taxon>
        <taxon>Lymnaeoidea</taxon>
        <taxon>Planorbidae</taxon>
        <taxon>Biomphalaria</taxon>
    </lineage>
</organism>
<comment type="caution">
    <text evidence="1">The sequence shown here is derived from an EMBL/GenBank/DDBJ whole genome shotgun (WGS) entry which is preliminary data.</text>
</comment>
<protein>
    <submittedName>
        <fullName evidence="1">Uncharacterized protein</fullName>
    </submittedName>
</protein>
<evidence type="ECO:0000313" key="2">
    <source>
        <dbReference type="Proteomes" id="UP001233172"/>
    </source>
</evidence>
<evidence type="ECO:0000313" key="1">
    <source>
        <dbReference type="EMBL" id="KAK0059548.1"/>
    </source>
</evidence>